<feature type="region of interest" description="Disordered" evidence="1">
    <location>
        <begin position="44"/>
        <end position="82"/>
    </location>
</feature>
<feature type="compositionally biased region" description="Basic and acidic residues" evidence="1">
    <location>
        <begin position="46"/>
        <end position="82"/>
    </location>
</feature>
<name>A0A8J7PY77_9PROT</name>
<reference evidence="2" key="1">
    <citation type="submission" date="2021-02" db="EMBL/GenBank/DDBJ databases">
        <title>Thiocyanate and organic carbon inputs drive convergent selection for specific autotrophic Afipia and Thiobacillus strains within complex microbiomes.</title>
        <authorList>
            <person name="Huddy R.J."/>
            <person name="Sachdeva R."/>
            <person name="Kadzinga F."/>
            <person name="Kantor R.S."/>
            <person name="Harrison S.T.L."/>
            <person name="Banfield J.F."/>
        </authorList>
    </citation>
    <scope>NUCLEOTIDE SEQUENCE</scope>
    <source>
        <strain evidence="2">SCN18_10_11_15_R4_P_38_20</strain>
    </source>
</reference>
<evidence type="ECO:0000313" key="3">
    <source>
        <dbReference type="Proteomes" id="UP000664414"/>
    </source>
</evidence>
<organism evidence="2 3">
    <name type="scientific">Candidatus Paracaedimonas acanthamoebae</name>
    <dbReference type="NCBI Taxonomy" id="244581"/>
    <lineage>
        <taxon>Bacteria</taxon>
        <taxon>Pseudomonadati</taxon>
        <taxon>Pseudomonadota</taxon>
        <taxon>Alphaproteobacteria</taxon>
        <taxon>Holosporales</taxon>
        <taxon>Caedimonadaceae</taxon>
        <taxon>Candidatus Paracaedimonas</taxon>
    </lineage>
</organism>
<comment type="caution">
    <text evidence="2">The sequence shown here is derived from an EMBL/GenBank/DDBJ whole genome shotgun (WGS) entry which is preliminary data.</text>
</comment>
<sequence>MKYYLTKRITITSLLFISAVTFSFKGEAVTTFGQEEDAFSKLLAHPAEDSKSKGERSAKQEENSFKKADKTEALPLKKEPSEMVKREKLKPYFNKDLVGARLY</sequence>
<proteinExistence type="predicted"/>
<dbReference type="AlphaFoldDB" id="A0A8J7PY77"/>
<evidence type="ECO:0000313" key="2">
    <source>
        <dbReference type="EMBL" id="MBN9413188.1"/>
    </source>
</evidence>
<gene>
    <name evidence="2" type="ORF">J0H12_04615</name>
</gene>
<accession>A0A8J7PY77</accession>
<protein>
    <submittedName>
        <fullName evidence="2">Uncharacterized protein</fullName>
    </submittedName>
</protein>
<evidence type="ECO:0000256" key="1">
    <source>
        <dbReference type="SAM" id="MobiDB-lite"/>
    </source>
</evidence>
<dbReference type="Proteomes" id="UP000664414">
    <property type="component" value="Unassembled WGS sequence"/>
</dbReference>
<dbReference type="EMBL" id="JAFKGL010000018">
    <property type="protein sequence ID" value="MBN9413188.1"/>
    <property type="molecule type" value="Genomic_DNA"/>
</dbReference>